<protein>
    <submittedName>
        <fullName evidence="2">Uncharacterized protein</fullName>
    </submittedName>
</protein>
<name>Q6SJZ0_PAEAU</name>
<feature type="region of interest" description="Disordered" evidence="1">
    <location>
        <begin position="1"/>
        <end position="27"/>
    </location>
</feature>
<dbReference type="AlphaFoldDB" id="Q6SJZ0"/>
<accession>Q6SJZ0</accession>
<reference evidence="2" key="1">
    <citation type="journal article" date="2004" name="Appl. Environ. Microbiol.">
        <title>Arthrobacter aurescens TC1 atrazine catabolism genes trzN, atzB, and atzC are linked on a 160-kilobase region and are functional in Escherichia coli.</title>
        <authorList>
            <person name="Sajjaphan K."/>
            <person name="Shapir N."/>
            <person name="Wackett L.P."/>
            <person name="Palmer M."/>
            <person name="Blackmon B."/>
            <person name="Tomkins J."/>
            <person name="Sadowsky M.J."/>
        </authorList>
    </citation>
    <scope>NUCLEOTIDE SEQUENCE</scope>
    <source>
        <strain evidence="2">TC1</strain>
        <plasmid evidence="2">pAA1</plasmid>
    </source>
</reference>
<keyword evidence="2" id="KW-0614">Plasmid</keyword>
<geneLocation type="plasmid" evidence="2">
    <name>pAA1</name>
</geneLocation>
<organism evidence="2">
    <name type="scientific">Paenarthrobacter aurescens</name>
    <name type="common">Arthrobacter aurescens</name>
    <dbReference type="NCBI Taxonomy" id="43663"/>
    <lineage>
        <taxon>Bacteria</taxon>
        <taxon>Bacillati</taxon>
        <taxon>Actinomycetota</taxon>
        <taxon>Actinomycetes</taxon>
        <taxon>Micrococcales</taxon>
        <taxon>Micrococcaceae</taxon>
        <taxon>Paenarthrobacter</taxon>
    </lineage>
</organism>
<dbReference type="EMBL" id="AY456696">
    <property type="protein sequence ID" value="AAS20182.1"/>
    <property type="molecule type" value="Genomic_DNA"/>
</dbReference>
<sequence>MTKPQVRGSLTCGSGGGQGRGRTADLPLCQQNAGPRPCAGQPAPVTLRSVGTVREDEIRGKFGFVPVPL</sequence>
<evidence type="ECO:0000256" key="1">
    <source>
        <dbReference type="SAM" id="MobiDB-lite"/>
    </source>
</evidence>
<proteinExistence type="predicted"/>
<evidence type="ECO:0000313" key="2">
    <source>
        <dbReference type="EMBL" id="AAS20182.1"/>
    </source>
</evidence>